<evidence type="ECO:0000256" key="1">
    <source>
        <dbReference type="SAM" id="MobiDB-lite"/>
    </source>
</evidence>
<dbReference type="RefSeq" id="WP_281462197.1">
    <property type="nucleotide sequence ID" value="NZ_JASBAN010000001.1"/>
</dbReference>
<proteinExistence type="predicted"/>
<sequence length="211" mass="23758">MMNNEATTLKLLNGAMNIAAEQGWNQMSIVEAARQTDIPIHIARQQFPCKSSLLLYLNRLADESTLEQSYIGQPVADYLFDLFMSRFDFFQEYRKGFISALHTLPFNPALAIIMGIATQNSMKWIAESAHIKTHGIKGIACIKGLTGIWALNMRVWIKDDTADLSQTMASLDQTIKKAGKFAPYFVIKNEDSTSENPSEDQDEPFISEKNK</sequence>
<reference evidence="2" key="1">
    <citation type="submission" date="2023-05" db="EMBL/GenBank/DDBJ databases">
        <title>Whole genome sequence of Commensalibacter sp.</title>
        <authorList>
            <person name="Charoenyingcharoen P."/>
            <person name="Yukphan P."/>
        </authorList>
    </citation>
    <scope>NUCLEOTIDE SEQUENCE</scope>
    <source>
        <strain evidence="2">TBRC 10068</strain>
    </source>
</reference>
<evidence type="ECO:0000313" key="3">
    <source>
        <dbReference type="Proteomes" id="UP001431775"/>
    </source>
</evidence>
<organism evidence="2 3">
    <name type="scientific">Commensalibacter nepenthis</name>
    <dbReference type="NCBI Taxonomy" id="3043872"/>
    <lineage>
        <taxon>Bacteria</taxon>
        <taxon>Pseudomonadati</taxon>
        <taxon>Pseudomonadota</taxon>
        <taxon>Alphaproteobacteria</taxon>
        <taxon>Acetobacterales</taxon>
        <taxon>Acetobacteraceae</taxon>
    </lineage>
</organism>
<dbReference type="Proteomes" id="UP001431775">
    <property type="component" value="Unassembled WGS sequence"/>
</dbReference>
<gene>
    <name evidence="2" type="ORF">QJV33_04540</name>
</gene>
<dbReference type="EMBL" id="JASBAN010000001">
    <property type="protein sequence ID" value="MDI2112561.1"/>
    <property type="molecule type" value="Genomic_DNA"/>
</dbReference>
<comment type="caution">
    <text evidence="2">The sequence shown here is derived from an EMBL/GenBank/DDBJ whole genome shotgun (WGS) entry which is preliminary data.</text>
</comment>
<protein>
    <submittedName>
        <fullName evidence="2">TetR family transcriptional regulator</fullName>
    </submittedName>
</protein>
<feature type="region of interest" description="Disordered" evidence="1">
    <location>
        <begin position="189"/>
        <end position="211"/>
    </location>
</feature>
<evidence type="ECO:0000313" key="2">
    <source>
        <dbReference type="EMBL" id="MDI2112561.1"/>
    </source>
</evidence>
<dbReference type="InterPro" id="IPR009057">
    <property type="entry name" value="Homeodomain-like_sf"/>
</dbReference>
<accession>A0ABT6Q6P1</accession>
<keyword evidence="3" id="KW-1185">Reference proteome</keyword>
<name>A0ABT6Q6P1_9PROT</name>
<dbReference type="Gene3D" id="1.10.357.10">
    <property type="entry name" value="Tetracycline Repressor, domain 2"/>
    <property type="match status" value="1"/>
</dbReference>
<dbReference type="SUPFAM" id="SSF46689">
    <property type="entry name" value="Homeodomain-like"/>
    <property type="match status" value="1"/>
</dbReference>